<sequence>MNVAWPIVIVAGLLLFFPVRFFFPANGLLRTLSHPPDSMEHKPTPLWWLTWAQGLDFLSGWVAAYLLREHGFRAAPRAVGADALAPALVTYGLLLAAVFYRMPVRGRKYVCVAPVGFVLGVMWAVVPPIVALVSTVFLVCSAAAFRSLTPAFLAGAAAVVATGFLFNAPRLELVFFALVAAMPVVVSVVSYRALALPSRR</sequence>
<protein>
    <submittedName>
        <fullName evidence="2">Uncharacterized protein</fullName>
    </submittedName>
</protein>
<evidence type="ECO:0000313" key="3">
    <source>
        <dbReference type="Proteomes" id="UP000825051"/>
    </source>
</evidence>
<proteinExistence type="predicted"/>
<name>A0A8F9TY87_9BACT</name>
<keyword evidence="1" id="KW-0472">Membrane</keyword>
<feature type="transmembrane region" description="Helical" evidence="1">
    <location>
        <begin position="79"/>
        <end position="100"/>
    </location>
</feature>
<dbReference type="Proteomes" id="UP000825051">
    <property type="component" value="Chromosome"/>
</dbReference>
<feature type="transmembrane region" description="Helical" evidence="1">
    <location>
        <begin position="112"/>
        <end position="139"/>
    </location>
</feature>
<accession>A0A8F9TY87</accession>
<keyword evidence="1" id="KW-1133">Transmembrane helix</keyword>
<keyword evidence="1" id="KW-0812">Transmembrane</keyword>
<dbReference type="EMBL" id="CP080507">
    <property type="protein sequence ID" value="QYM80428.1"/>
    <property type="molecule type" value="Genomic_DNA"/>
</dbReference>
<evidence type="ECO:0000256" key="1">
    <source>
        <dbReference type="SAM" id="Phobius"/>
    </source>
</evidence>
<keyword evidence="3" id="KW-1185">Reference proteome</keyword>
<dbReference type="RefSeq" id="WP_220165619.1">
    <property type="nucleotide sequence ID" value="NZ_CP080507.1"/>
</dbReference>
<feature type="transmembrane region" description="Helical" evidence="1">
    <location>
        <begin position="151"/>
        <end position="168"/>
    </location>
</feature>
<dbReference type="AlphaFoldDB" id="A0A8F9TY87"/>
<organism evidence="2 3">
    <name type="scientific">Horticoccus luteus</name>
    <dbReference type="NCBI Taxonomy" id="2862869"/>
    <lineage>
        <taxon>Bacteria</taxon>
        <taxon>Pseudomonadati</taxon>
        <taxon>Verrucomicrobiota</taxon>
        <taxon>Opitutia</taxon>
        <taxon>Opitutales</taxon>
        <taxon>Opitutaceae</taxon>
        <taxon>Horticoccus</taxon>
    </lineage>
</organism>
<reference evidence="2" key="1">
    <citation type="submission" date="2021-08" db="EMBL/GenBank/DDBJ databases">
        <title>Genome of a novel bacterium of the phylum Verrucomicrobia, Oleiharenicola sp. KSB-15.</title>
        <authorList>
            <person name="Chung J.-H."/>
            <person name="Ahn J.-H."/>
            <person name="Yoon Y."/>
            <person name="Kim D.-Y."/>
            <person name="An S.-H."/>
            <person name="Park I."/>
            <person name="Yeon J."/>
        </authorList>
    </citation>
    <scope>NUCLEOTIDE SEQUENCE</scope>
    <source>
        <strain evidence="2">KSB-15</strain>
    </source>
</reference>
<feature type="transmembrane region" description="Helical" evidence="1">
    <location>
        <begin position="46"/>
        <end position="67"/>
    </location>
</feature>
<gene>
    <name evidence="2" type="ORF">K0B96_07430</name>
</gene>
<dbReference type="KEGG" id="ole:K0B96_07430"/>
<feature type="transmembrane region" description="Helical" evidence="1">
    <location>
        <begin position="174"/>
        <end position="194"/>
    </location>
</feature>
<evidence type="ECO:0000313" key="2">
    <source>
        <dbReference type="EMBL" id="QYM80428.1"/>
    </source>
</evidence>